<evidence type="ECO:0000313" key="1">
    <source>
        <dbReference type="EMBL" id="CAF1026989.1"/>
    </source>
</evidence>
<dbReference type="OrthoDB" id="67965at2759"/>
<dbReference type="Pfam" id="PF06966">
    <property type="entry name" value="DUF1295"/>
    <property type="match status" value="1"/>
</dbReference>
<dbReference type="Proteomes" id="UP000663832">
    <property type="component" value="Unassembled WGS sequence"/>
</dbReference>
<dbReference type="Gene3D" id="1.20.120.1630">
    <property type="match status" value="1"/>
</dbReference>
<keyword evidence="4" id="KW-1185">Reference proteome</keyword>
<organism evidence="1 5">
    <name type="scientific">Adineta steineri</name>
    <dbReference type="NCBI Taxonomy" id="433720"/>
    <lineage>
        <taxon>Eukaryota</taxon>
        <taxon>Metazoa</taxon>
        <taxon>Spiralia</taxon>
        <taxon>Gnathifera</taxon>
        <taxon>Rotifera</taxon>
        <taxon>Eurotatoria</taxon>
        <taxon>Bdelloidea</taxon>
        <taxon>Adinetida</taxon>
        <taxon>Adinetidae</taxon>
        <taxon>Adineta</taxon>
    </lineage>
</organism>
<dbReference type="PANTHER" id="PTHR32251">
    <property type="entry name" value="3-OXO-5-ALPHA-STEROID 4-DEHYDROGENASE"/>
    <property type="match status" value="1"/>
</dbReference>
<dbReference type="GO" id="GO:0016020">
    <property type="term" value="C:membrane"/>
    <property type="evidence" value="ECO:0007669"/>
    <property type="project" value="TreeGrafter"/>
</dbReference>
<accession>A0A814INF8</accession>
<evidence type="ECO:0008006" key="6">
    <source>
        <dbReference type="Google" id="ProtNLM"/>
    </source>
</evidence>
<evidence type="ECO:0000313" key="5">
    <source>
        <dbReference type="Proteomes" id="UP000663877"/>
    </source>
</evidence>
<proteinExistence type="predicted"/>
<protein>
    <recommendedName>
        <fullName evidence="6">Steroid 5-alpha reductase C-terminal domain-containing protein</fullName>
    </recommendedName>
</protein>
<comment type="caution">
    <text evidence="1">The sequence shown here is derived from an EMBL/GenBank/DDBJ whole genome shotgun (WGS) entry which is preliminary data.</text>
</comment>
<name>A0A814INF8_9BILA</name>
<evidence type="ECO:0000313" key="3">
    <source>
        <dbReference type="EMBL" id="CAF1502857.1"/>
    </source>
</evidence>
<evidence type="ECO:0000313" key="2">
    <source>
        <dbReference type="EMBL" id="CAF1502457.1"/>
    </source>
</evidence>
<reference evidence="1" key="1">
    <citation type="submission" date="2021-02" db="EMBL/GenBank/DDBJ databases">
        <authorList>
            <person name="Nowell W R."/>
        </authorList>
    </citation>
    <scope>NUCLEOTIDE SEQUENCE</scope>
</reference>
<dbReference type="EMBL" id="CAJNOI010000083">
    <property type="protein sequence ID" value="CAF1026989.1"/>
    <property type="molecule type" value="Genomic_DNA"/>
</dbReference>
<dbReference type="PANTHER" id="PTHR32251:SF15">
    <property type="entry name" value="3-OXO-5-ALPHA-STEROID 4-DEHYDROGENASE (DUF1295)"/>
    <property type="match status" value="1"/>
</dbReference>
<dbReference type="AlphaFoldDB" id="A0A814INF8"/>
<dbReference type="EMBL" id="CAJNOM010000564">
    <property type="protein sequence ID" value="CAF1502857.1"/>
    <property type="molecule type" value="Genomic_DNA"/>
</dbReference>
<sequence length="242" mass="27144">MPNHSKAAQEYFDRSNKDSSPFPRLVFTILRAIDPYLQSILIFNGFGHQILSKAGITTVPAGPKGAVLVAMAAGCAVKQIINMTYILETRMINSAVVGICLYNTISNSFSSLSSIIYGPSDELGSLQYIGISLFTVGIFTELISELQRKRFKDNPANKGKLYTGGLFSLARHINYGGYTLWRTGLALTSGNYWLAALQLSWHLWYFTKQGVPDIANYCSERYGDEWKKYEHNVPNILFPYIW</sequence>
<gene>
    <name evidence="1" type="ORF">BJG266_LOCUS17318</name>
    <name evidence="2" type="ORF">QVE165_LOCUS43592</name>
    <name evidence="3" type="ORF">QVE165_LOCUS43617</name>
</gene>
<dbReference type="InterPro" id="IPR010721">
    <property type="entry name" value="UstE-like"/>
</dbReference>
<dbReference type="Proteomes" id="UP000663877">
    <property type="component" value="Unassembled WGS sequence"/>
</dbReference>
<dbReference type="EMBL" id="CAJNOM010000563">
    <property type="protein sequence ID" value="CAF1502457.1"/>
    <property type="molecule type" value="Genomic_DNA"/>
</dbReference>
<evidence type="ECO:0000313" key="4">
    <source>
        <dbReference type="Proteomes" id="UP000663832"/>
    </source>
</evidence>
<dbReference type="PROSITE" id="PS50244">
    <property type="entry name" value="S5A_REDUCTASE"/>
    <property type="match status" value="1"/>
</dbReference>